<accession>A0A841BIH7</accession>
<keyword evidence="2" id="KW-1185">Reference proteome</keyword>
<sequence length="1725" mass="187585">MTPLSLDFPVLLGPIRVETRFTPTHLLIRVFPDEWSVNKFEPRPTQAEVSALDAYWTGVWASGGQAVGEQAAWHELVARIPAGRAGWLVRNRQPGNPTERPLGVEVGTAVLVVVSPQPIPVADRPPTTTYWTAVWRAHGDRGKLRDAEIALLAAVGASRAAAIRGRRPSGVDSAPNTPGNNVVVAFLVLPTLPADQIAPQSWTVAATAALLPVKFTFFGYVGTARVFAEPGLPVRQDLAVSPDPKEPPATQLRINEQDGTLFVPTALEWLTNFDKAVDAGMGIRIKRTADFPGGLDRLVVLGLREQATPEQSAAAFGKLLEDQLHSPAGFAFLPQGTPTNNSEELPAGQDRKTEAEAGLATLAGFTAAAADWSTKSDGAWFAELLGLDPAKLAGVPNANGTDRRDARAAHTALWPATWGNYLPALLNGVLTGEQIAQTREFFLANVSGRGPLPTVKIGRQPYGILPTTVFSKLVWPAATPHRTALNAVLATATADWRTALKHVASLDKPGADRHQTLLDILALHPTSAEFRFRYAESAEAVAGQSDMDEELARLTSPLREVLTRLGASQDTDPDLLRRLFADDAHPLLAPVVDDRPLSETKPIRPYTIDKHDYLTWLATSDLNTIREELGFIDDLPPDALLYSLARHAVLLGWAETARRLALATPGADVPDIRDAPFVHIGPADQSESRYRTLYSTDPAIDPGRPVHQHIRSILGSHPAAGDQTEQIEALKILATLPTARLERVFTEHVDCATYRLDAWRLGLVNERLAELRSGPSATRGLHLGAYGWLENVDPNLEPVTTVEVPADLRDVFGSDPIPQDSHNGGYIHAPSPAHARTAAVLRAGYVANAAPGKENVFAVNLSSERVRLALTIADGMRQGQSLSALLGYRFERGLHDRRAGLDALISGMRLRFPLRANKIEETKPSPDDPAVPTSIEQVEARNVIDGLKLLRRANELRAAHPETENADDYPFEYDDLKPATEQQILDIRTEIRALRNVQDAVADLAVAEGTHQALLGNTERASAALDAYAKEGLPPATMIVETPRSGTTLTHRLALQFTPNLGPDHNAPLLGHNPPRVQAEPAVNDWLPAVLPKPENVVARVSWTEPDGSPDHRDVTQQETGLSSLDLLFALRPADEAAMTDLDDRIIGVVADKVKPRPDRVLSIDYTQRVANKVSFFELSPLVAAVRTLVTTSRPLRQSDLTPAAGSATVDRAADDNVTLPRERPAAVLASLTDLVDEDVADFVTDLGALYPKGQQPSRAAVLSGIDNFLARYAKLATASAGFGLPRSGWGELTVWRRGVYSDLLTAVAELAARMTTALTAANLLLAQYEDLPGSTPDEDRFTLLEKAERLLTTKPQPRTQTPFQMRSRVRGLRNDFSFKVDALKRQADTTKTTLSGLLSEVAGNLPPADYDPLGVDLIPFQDQVVAYGQELLTRARTLSDELSARRTVATAALVRYDQAATSPDRVRAGTDALKALLGEDVLVVPEFTAPTPVMQQWRKARTDSDKLIAHLNAKRDFPVDDWLHGMARVRDKPRLWEQTVLLSDALLGPGGLLGTGIFGWVEPKLSPIQLPYVTGDRWLGLEFAPGPNPLKEEDRLLFTAHYATSLNNDRQCGLVLDEWTEVIPAERETTGVAMHYDGPDAEPPQAMLLVAPPERIPNGTWSATDLVDAIAETFDLAKIRAVEPAHLDETPLAHLLPATIMSATRQMTVGTDLAQANERWRARR</sequence>
<protein>
    <submittedName>
        <fullName evidence="1">Uncharacterized protein</fullName>
    </submittedName>
</protein>
<dbReference type="Proteomes" id="UP000580861">
    <property type="component" value="Unassembled WGS sequence"/>
</dbReference>
<organism evidence="1 2">
    <name type="scientific">Amycolatopsis umgeniensis</name>
    <dbReference type="NCBI Taxonomy" id="336628"/>
    <lineage>
        <taxon>Bacteria</taxon>
        <taxon>Bacillati</taxon>
        <taxon>Actinomycetota</taxon>
        <taxon>Actinomycetes</taxon>
        <taxon>Pseudonocardiales</taxon>
        <taxon>Pseudonocardiaceae</taxon>
        <taxon>Amycolatopsis</taxon>
    </lineage>
</organism>
<evidence type="ECO:0000313" key="1">
    <source>
        <dbReference type="EMBL" id="MBB5858304.1"/>
    </source>
</evidence>
<proteinExistence type="predicted"/>
<evidence type="ECO:0000313" key="2">
    <source>
        <dbReference type="Proteomes" id="UP000580861"/>
    </source>
</evidence>
<dbReference type="RefSeq" id="WP_184905100.1">
    <property type="nucleotide sequence ID" value="NZ_JACHMX010000001.1"/>
</dbReference>
<reference evidence="1 2" key="1">
    <citation type="submission" date="2020-08" db="EMBL/GenBank/DDBJ databases">
        <title>Sequencing the genomes of 1000 actinobacteria strains.</title>
        <authorList>
            <person name="Klenk H.-P."/>
        </authorList>
    </citation>
    <scope>NUCLEOTIDE SEQUENCE [LARGE SCALE GENOMIC DNA]</scope>
    <source>
        <strain evidence="1 2">DSM 45272</strain>
    </source>
</reference>
<dbReference type="EMBL" id="JACHMX010000001">
    <property type="protein sequence ID" value="MBB5858304.1"/>
    <property type="molecule type" value="Genomic_DNA"/>
</dbReference>
<name>A0A841BIH7_9PSEU</name>
<comment type="caution">
    <text evidence="1">The sequence shown here is derived from an EMBL/GenBank/DDBJ whole genome shotgun (WGS) entry which is preliminary data.</text>
</comment>
<gene>
    <name evidence="1" type="ORF">HDA45_008391</name>
</gene>